<reference evidence="2 3" key="1">
    <citation type="submission" date="2020-06" db="EMBL/GenBank/DDBJ databases">
        <authorList>
            <person name="Li R."/>
            <person name="Bekaert M."/>
        </authorList>
    </citation>
    <scope>NUCLEOTIDE SEQUENCE [LARGE SCALE GENOMIC DNA]</scope>
    <source>
        <strain evidence="3">wild</strain>
    </source>
</reference>
<evidence type="ECO:0000256" key="1">
    <source>
        <dbReference type="SAM" id="MobiDB-lite"/>
    </source>
</evidence>
<protein>
    <recommendedName>
        <fullName evidence="4">CCHC-type domain-containing protein</fullName>
    </recommendedName>
</protein>
<keyword evidence="3" id="KW-1185">Reference proteome</keyword>
<dbReference type="OrthoDB" id="6139269at2759"/>
<feature type="region of interest" description="Disordered" evidence="1">
    <location>
        <begin position="76"/>
        <end position="96"/>
    </location>
</feature>
<evidence type="ECO:0000313" key="2">
    <source>
        <dbReference type="EMBL" id="CAC5389055.1"/>
    </source>
</evidence>
<evidence type="ECO:0000313" key="3">
    <source>
        <dbReference type="Proteomes" id="UP000507470"/>
    </source>
</evidence>
<accession>A0A6J8BYD7</accession>
<evidence type="ECO:0008006" key="4">
    <source>
        <dbReference type="Google" id="ProtNLM"/>
    </source>
</evidence>
<dbReference type="Proteomes" id="UP000507470">
    <property type="component" value="Unassembled WGS sequence"/>
</dbReference>
<dbReference type="AlphaFoldDB" id="A0A6J8BYD7"/>
<dbReference type="EMBL" id="CACVKT020004316">
    <property type="protein sequence ID" value="CAC5389055.1"/>
    <property type="molecule type" value="Genomic_DNA"/>
</dbReference>
<name>A0A6J8BYD7_MYTCO</name>
<sequence length="168" mass="19366">MDMMDREEQREEPDDVSLRDILTEVKEQDDINSKLRQDFSEACWETVKQYEANPVASNSEYENKINKAENRAIRKRKLKSTKKDTKKAATHTTGPFHFIPNFAANSHQQPFRDPPLQNWFTGVPLYSGMPSTNSGNSKRFQQGACYGCGSMKHWKNRCLFNPKADTKS</sequence>
<proteinExistence type="predicted"/>
<organism evidence="2 3">
    <name type="scientific">Mytilus coruscus</name>
    <name type="common">Sea mussel</name>
    <dbReference type="NCBI Taxonomy" id="42192"/>
    <lineage>
        <taxon>Eukaryota</taxon>
        <taxon>Metazoa</taxon>
        <taxon>Spiralia</taxon>
        <taxon>Lophotrochozoa</taxon>
        <taxon>Mollusca</taxon>
        <taxon>Bivalvia</taxon>
        <taxon>Autobranchia</taxon>
        <taxon>Pteriomorphia</taxon>
        <taxon>Mytilida</taxon>
        <taxon>Mytiloidea</taxon>
        <taxon>Mytilidae</taxon>
        <taxon>Mytilinae</taxon>
        <taxon>Mytilus</taxon>
    </lineage>
</organism>
<gene>
    <name evidence="2" type="ORF">MCOR_24272</name>
</gene>